<dbReference type="GO" id="GO:0033281">
    <property type="term" value="C:TAT protein transport complex"/>
    <property type="evidence" value="ECO:0007669"/>
    <property type="project" value="UniProtKB-UniRule"/>
</dbReference>
<feature type="compositionally biased region" description="Polar residues" evidence="10">
    <location>
        <begin position="55"/>
        <end position="66"/>
    </location>
</feature>
<evidence type="ECO:0000256" key="3">
    <source>
        <dbReference type="ARBA" id="ARBA00022475"/>
    </source>
</evidence>
<evidence type="ECO:0000256" key="1">
    <source>
        <dbReference type="ARBA" id="ARBA00004162"/>
    </source>
</evidence>
<evidence type="ECO:0000313" key="12">
    <source>
        <dbReference type="Proteomes" id="UP000182264"/>
    </source>
</evidence>
<comment type="function">
    <text evidence="9">Part of the twin-arginine translocation (Tat) system that transports large folded proteins containing a characteristic twin-arginine motif in their signal peptide across membranes. TatA could form the protein-conducting channel of the Tat system.</text>
</comment>
<dbReference type="PANTHER" id="PTHR42982:SF1">
    <property type="entry name" value="SEC-INDEPENDENT PROTEIN TRANSLOCASE PROTEIN TATA"/>
    <property type="match status" value="1"/>
</dbReference>
<evidence type="ECO:0000256" key="4">
    <source>
        <dbReference type="ARBA" id="ARBA00022692"/>
    </source>
</evidence>
<dbReference type="EMBL" id="CP015518">
    <property type="protein sequence ID" value="APG24776.1"/>
    <property type="molecule type" value="Genomic_DNA"/>
</dbReference>
<keyword evidence="3 9" id="KW-1003">Cell membrane</keyword>
<dbReference type="Proteomes" id="UP000182264">
    <property type="component" value="Chromosome"/>
</dbReference>
<sequence length="89" mass="9553">MFNIGPTELLLILALALIILGPRRLPELARGLGKGLAEFKRATRELHEEADDAFTVQQTPPESTVDQPVALSDTSDAPRPPKDSSPGHG</sequence>
<dbReference type="KEGG" id="pace:A6070_00790"/>
<name>A0A1L3GFQ1_SYNAC</name>
<keyword evidence="5 9" id="KW-0653">Protein transport</keyword>
<keyword evidence="7 9" id="KW-0811">Translocation</keyword>
<evidence type="ECO:0000256" key="6">
    <source>
        <dbReference type="ARBA" id="ARBA00022989"/>
    </source>
</evidence>
<dbReference type="RefSeq" id="WP_072286621.1">
    <property type="nucleotide sequence ID" value="NZ_CP015455.1"/>
</dbReference>
<keyword evidence="6 9" id="KW-1133">Transmembrane helix</keyword>
<reference evidence="11 12" key="1">
    <citation type="journal article" date="2017" name="Genome Announc.">
        <title>Complete Genome Sequences of Two Acetylene-Fermenting Pelobacter acetylenicus Strains.</title>
        <authorList>
            <person name="Sutton J.M."/>
            <person name="Baesman S.M."/>
            <person name="Fierst J.L."/>
            <person name="Poret-Peterson A.T."/>
            <person name="Oremland R.S."/>
            <person name="Dunlap D.S."/>
            <person name="Akob D.M."/>
        </authorList>
    </citation>
    <scope>NUCLEOTIDE SEQUENCE [LARGE SCALE GENOMIC DNA]</scope>
    <source>
        <strain evidence="11 12">DSM 3247</strain>
    </source>
</reference>
<evidence type="ECO:0000313" key="11">
    <source>
        <dbReference type="EMBL" id="APG24776.1"/>
    </source>
</evidence>
<evidence type="ECO:0000256" key="7">
    <source>
        <dbReference type="ARBA" id="ARBA00023010"/>
    </source>
</evidence>
<organism evidence="11 12">
    <name type="scientific">Syntrophotalea acetylenica</name>
    <name type="common">Pelobacter acetylenicus</name>
    <dbReference type="NCBI Taxonomy" id="29542"/>
    <lineage>
        <taxon>Bacteria</taxon>
        <taxon>Pseudomonadati</taxon>
        <taxon>Thermodesulfobacteriota</taxon>
        <taxon>Desulfuromonadia</taxon>
        <taxon>Desulfuromonadales</taxon>
        <taxon>Syntrophotaleaceae</taxon>
        <taxon>Syntrophotalea</taxon>
    </lineage>
</organism>
<evidence type="ECO:0000256" key="2">
    <source>
        <dbReference type="ARBA" id="ARBA00022448"/>
    </source>
</evidence>
<dbReference type="Gene3D" id="1.20.5.3310">
    <property type="match status" value="1"/>
</dbReference>
<dbReference type="AlphaFoldDB" id="A0A1L3GFQ1"/>
<protein>
    <recommendedName>
        <fullName evidence="9">Sec-independent protein translocase protein TatA</fullName>
    </recommendedName>
</protein>
<keyword evidence="8 9" id="KW-0472">Membrane</keyword>
<evidence type="ECO:0000256" key="9">
    <source>
        <dbReference type="HAMAP-Rule" id="MF_00236"/>
    </source>
</evidence>
<evidence type="ECO:0000256" key="5">
    <source>
        <dbReference type="ARBA" id="ARBA00022927"/>
    </source>
</evidence>
<keyword evidence="2 9" id="KW-0813">Transport</keyword>
<dbReference type="PRINTS" id="PR01506">
    <property type="entry name" value="TATBPROTEIN"/>
</dbReference>
<evidence type="ECO:0000256" key="8">
    <source>
        <dbReference type="ARBA" id="ARBA00023136"/>
    </source>
</evidence>
<dbReference type="GO" id="GO:0043953">
    <property type="term" value="P:protein transport by the Tat complex"/>
    <property type="evidence" value="ECO:0007669"/>
    <property type="project" value="UniProtKB-UniRule"/>
</dbReference>
<dbReference type="PANTHER" id="PTHR42982">
    <property type="entry name" value="SEC-INDEPENDENT PROTEIN TRANSLOCASE PROTEIN TATA"/>
    <property type="match status" value="1"/>
</dbReference>
<comment type="similarity">
    <text evidence="9">Belongs to the TatA/E family.</text>
</comment>
<dbReference type="GO" id="GO:0008320">
    <property type="term" value="F:protein transmembrane transporter activity"/>
    <property type="evidence" value="ECO:0007669"/>
    <property type="project" value="UniProtKB-UniRule"/>
</dbReference>
<feature type="region of interest" description="Disordered" evidence="10">
    <location>
        <begin position="51"/>
        <end position="89"/>
    </location>
</feature>
<dbReference type="Pfam" id="PF02416">
    <property type="entry name" value="TatA_B_E"/>
    <property type="match status" value="1"/>
</dbReference>
<keyword evidence="4 9" id="KW-0812">Transmembrane</keyword>
<evidence type="ECO:0000256" key="10">
    <source>
        <dbReference type="SAM" id="MobiDB-lite"/>
    </source>
</evidence>
<comment type="subunit">
    <text evidence="9">Forms a complex with TatC.</text>
</comment>
<dbReference type="STRING" id="29542.A6070_00790"/>
<accession>A0A1L3GFQ1</accession>
<dbReference type="NCBIfam" id="NF011430">
    <property type="entry name" value="PRK14861.1"/>
    <property type="match status" value="1"/>
</dbReference>
<comment type="subcellular location">
    <subcellularLocation>
        <location evidence="1 9">Cell membrane</location>
        <topology evidence="1 9">Single-pass membrane protein</topology>
    </subcellularLocation>
</comment>
<dbReference type="InterPro" id="IPR006312">
    <property type="entry name" value="TatA/E"/>
</dbReference>
<dbReference type="OrthoDB" id="9810561at2"/>
<proteinExistence type="inferred from homology"/>
<keyword evidence="12" id="KW-1185">Reference proteome</keyword>
<dbReference type="InterPro" id="IPR003369">
    <property type="entry name" value="TatA/B/E"/>
</dbReference>
<dbReference type="HAMAP" id="MF_00236">
    <property type="entry name" value="TatA_E"/>
    <property type="match status" value="1"/>
</dbReference>
<gene>
    <name evidence="9" type="primary">tatA</name>
    <name evidence="11" type="ORF">A7E75_06845</name>
</gene>